<comment type="similarity">
    <text evidence="4 11">Belongs to the MoeA family.</text>
</comment>
<dbReference type="InterPro" id="IPR036135">
    <property type="entry name" value="MoeA_linker/N_sf"/>
</dbReference>
<dbReference type="CDD" id="cd00887">
    <property type="entry name" value="MoeA"/>
    <property type="match status" value="1"/>
</dbReference>
<dbReference type="GO" id="GO:0061599">
    <property type="term" value="F:molybdopterin molybdotransferase activity"/>
    <property type="evidence" value="ECO:0007669"/>
    <property type="project" value="UniProtKB-UniRule"/>
</dbReference>
<dbReference type="SUPFAM" id="SSF63882">
    <property type="entry name" value="MoeA N-terminal region -like"/>
    <property type="match status" value="1"/>
</dbReference>
<sequence>MSLLPFDDALARILDGVEPLDAEEVDVADAARRVLAEDIHARLTQPPFDASSMDGFALRAADIAEVPANLRLIGEAAAGHGFDGSVGPGEAVRIFTGGPVPEGADTVLMQENATLEAETVTVNEGADKGAAVRPRGQDFAEGERLLPAGKRLNARDVLLAAAANHARLPVRRKPRVAILATGDELVPPGETPRPDQIISSVPTGLSAMLEAAGAAPKRLGIAEDTRESLDAHLAEAADTDLLLTIGGASVGEHDLVREALMDAGFEIDFWRIAMRPGKPLMFGTRGETRVIGLPGNPVSAMVCTRVFAFPLIDALLGADTGPERMRQATLDRALEGNGPRKHYMRARMRIDPDTGALKVAALPSQDSALVAALASADCLIVREPHAPAARPGDKVDILPLDF</sequence>
<evidence type="ECO:0000256" key="9">
    <source>
        <dbReference type="ARBA" id="ARBA00023150"/>
    </source>
</evidence>
<feature type="domain" description="MoaB/Mog" evidence="12">
    <location>
        <begin position="177"/>
        <end position="314"/>
    </location>
</feature>
<evidence type="ECO:0000256" key="11">
    <source>
        <dbReference type="RuleBase" id="RU365090"/>
    </source>
</evidence>
<evidence type="ECO:0000256" key="8">
    <source>
        <dbReference type="ARBA" id="ARBA00022842"/>
    </source>
</evidence>
<dbReference type="InterPro" id="IPR036688">
    <property type="entry name" value="MoeA_C_domain_IV_sf"/>
</dbReference>
<keyword evidence="8 11" id="KW-0460">Magnesium</keyword>
<evidence type="ECO:0000256" key="10">
    <source>
        <dbReference type="ARBA" id="ARBA00047317"/>
    </source>
</evidence>
<dbReference type="NCBIfam" id="TIGR00177">
    <property type="entry name" value="molyb_syn"/>
    <property type="match status" value="1"/>
</dbReference>
<keyword evidence="6 11" id="KW-0808">Transferase</keyword>
<dbReference type="SMART" id="SM00852">
    <property type="entry name" value="MoCF_biosynth"/>
    <property type="match status" value="1"/>
</dbReference>
<dbReference type="EMBL" id="QXDF01000001">
    <property type="protein sequence ID" value="RIA56443.1"/>
    <property type="molecule type" value="Genomic_DNA"/>
</dbReference>
<dbReference type="OrthoDB" id="9804758at2"/>
<dbReference type="NCBIfam" id="NF045515">
    <property type="entry name" value="Glp_gephyrin"/>
    <property type="match status" value="1"/>
</dbReference>
<proteinExistence type="inferred from homology"/>
<dbReference type="EC" id="2.10.1.1" evidence="11"/>
<keyword evidence="9 11" id="KW-0501">Molybdenum cofactor biosynthesis</keyword>
<keyword evidence="7 11" id="KW-0479">Metal-binding</keyword>
<dbReference type="AlphaFoldDB" id="A0A397Q660"/>
<dbReference type="PROSITE" id="PS01079">
    <property type="entry name" value="MOCF_BIOSYNTHESIS_2"/>
    <property type="match status" value="1"/>
</dbReference>
<comment type="function">
    <text evidence="2 11">Catalyzes the insertion of molybdate into adenylated molybdopterin with the concomitant release of AMP.</text>
</comment>
<evidence type="ECO:0000256" key="1">
    <source>
        <dbReference type="ARBA" id="ARBA00001946"/>
    </source>
</evidence>
<dbReference type="Pfam" id="PF03454">
    <property type="entry name" value="MoeA_C"/>
    <property type="match status" value="1"/>
</dbReference>
<name>A0A397Q660_9HYPH</name>
<accession>A0A397Q660</accession>
<dbReference type="Gene3D" id="3.90.105.10">
    <property type="entry name" value="Molybdopterin biosynthesis moea protein, domain 2"/>
    <property type="match status" value="1"/>
</dbReference>
<dbReference type="Gene3D" id="3.40.980.10">
    <property type="entry name" value="MoaB/Mog-like domain"/>
    <property type="match status" value="1"/>
</dbReference>
<keyword evidence="5 11" id="KW-0500">Molybdenum</keyword>
<comment type="pathway">
    <text evidence="3 11">Cofactor biosynthesis; molybdopterin biosynthesis.</text>
</comment>
<evidence type="ECO:0000256" key="3">
    <source>
        <dbReference type="ARBA" id="ARBA00005046"/>
    </source>
</evidence>
<evidence type="ECO:0000256" key="4">
    <source>
        <dbReference type="ARBA" id="ARBA00010763"/>
    </source>
</evidence>
<dbReference type="InterPro" id="IPR005110">
    <property type="entry name" value="MoeA_linker/N"/>
</dbReference>
<evidence type="ECO:0000313" key="13">
    <source>
        <dbReference type="EMBL" id="RIA56443.1"/>
    </source>
</evidence>
<dbReference type="SUPFAM" id="SSF63867">
    <property type="entry name" value="MoeA C-terminal domain-like"/>
    <property type="match status" value="1"/>
</dbReference>
<dbReference type="Pfam" id="PF03453">
    <property type="entry name" value="MoeA_N"/>
    <property type="match status" value="1"/>
</dbReference>
<dbReference type="InterPro" id="IPR038987">
    <property type="entry name" value="MoeA-like"/>
</dbReference>
<dbReference type="FunFam" id="3.40.980.10:FF:000004">
    <property type="entry name" value="Molybdopterin molybdenumtransferase"/>
    <property type="match status" value="1"/>
</dbReference>
<dbReference type="PANTHER" id="PTHR10192:SF5">
    <property type="entry name" value="GEPHYRIN"/>
    <property type="match status" value="1"/>
</dbReference>
<evidence type="ECO:0000256" key="5">
    <source>
        <dbReference type="ARBA" id="ARBA00022505"/>
    </source>
</evidence>
<organism evidence="13 14">
    <name type="scientific">Dichotomicrobium thermohalophilum</name>
    <dbReference type="NCBI Taxonomy" id="933063"/>
    <lineage>
        <taxon>Bacteria</taxon>
        <taxon>Pseudomonadati</taxon>
        <taxon>Pseudomonadota</taxon>
        <taxon>Alphaproteobacteria</taxon>
        <taxon>Hyphomicrobiales</taxon>
        <taxon>Hyphomicrobiaceae</taxon>
        <taxon>Dichotomicrobium</taxon>
    </lineage>
</organism>
<reference evidence="13 14" key="1">
    <citation type="submission" date="2018-08" db="EMBL/GenBank/DDBJ databases">
        <title>Genomic Encyclopedia of Archaeal and Bacterial Type Strains, Phase II (KMG-II): from individual species to whole genera.</title>
        <authorList>
            <person name="Goeker M."/>
        </authorList>
    </citation>
    <scope>NUCLEOTIDE SEQUENCE [LARGE SCALE GENOMIC DNA]</scope>
    <source>
        <strain evidence="13 14">DSM 5002</strain>
    </source>
</reference>
<dbReference type="FunFam" id="2.170.190.11:FF:000001">
    <property type="entry name" value="Molybdopterin molybdenumtransferase"/>
    <property type="match status" value="1"/>
</dbReference>
<evidence type="ECO:0000259" key="12">
    <source>
        <dbReference type="SMART" id="SM00852"/>
    </source>
</evidence>
<dbReference type="InterPro" id="IPR008284">
    <property type="entry name" value="MoCF_biosynth_CS"/>
</dbReference>
<protein>
    <recommendedName>
        <fullName evidence="11">Molybdopterin molybdenumtransferase</fullName>
        <ecNumber evidence="11">2.10.1.1</ecNumber>
    </recommendedName>
</protein>
<dbReference type="SUPFAM" id="SSF53218">
    <property type="entry name" value="Molybdenum cofactor biosynthesis proteins"/>
    <property type="match status" value="1"/>
</dbReference>
<evidence type="ECO:0000256" key="2">
    <source>
        <dbReference type="ARBA" id="ARBA00002901"/>
    </source>
</evidence>
<dbReference type="InterPro" id="IPR005111">
    <property type="entry name" value="MoeA_C_domain_IV"/>
</dbReference>
<dbReference type="InterPro" id="IPR001453">
    <property type="entry name" value="MoaB/Mog_dom"/>
</dbReference>
<comment type="cofactor">
    <cofactor evidence="1 11">
        <name>Mg(2+)</name>
        <dbReference type="ChEBI" id="CHEBI:18420"/>
    </cofactor>
</comment>
<gene>
    <name evidence="13" type="ORF">BXY53_1549</name>
</gene>
<dbReference type="InterPro" id="IPR036425">
    <property type="entry name" value="MoaB/Mog-like_dom_sf"/>
</dbReference>
<dbReference type="Proteomes" id="UP000266273">
    <property type="component" value="Unassembled WGS sequence"/>
</dbReference>
<dbReference type="RefSeq" id="WP_119061235.1">
    <property type="nucleotide sequence ID" value="NZ_QXDF01000001.1"/>
</dbReference>
<comment type="catalytic activity">
    <reaction evidence="10">
        <text>adenylyl-molybdopterin + molybdate = Mo-molybdopterin + AMP + H(+)</text>
        <dbReference type="Rhea" id="RHEA:35047"/>
        <dbReference type="ChEBI" id="CHEBI:15378"/>
        <dbReference type="ChEBI" id="CHEBI:36264"/>
        <dbReference type="ChEBI" id="CHEBI:62727"/>
        <dbReference type="ChEBI" id="CHEBI:71302"/>
        <dbReference type="ChEBI" id="CHEBI:456215"/>
        <dbReference type="EC" id="2.10.1.1"/>
    </reaction>
</comment>
<dbReference type="GO" id="GO:0006777">
    <property type="term" value="P:Mo-molybdopterin cofactor biosynthetic process"/>
    <property type="evidence" value="ECO:0007669"/>
    <property type="project" value="UniProtKB-UniRule"/>
</dbReference>
<dbReference type="GO" id="GO:0005829">
    <property type="term" value="C:cytosol"/>
    <property type="evidence" value="ECO:0007669"/>
    <property type="project" value="TreeGrafter"/>
</dbReference>
<evidence type="ECO:0000256" key="7">
    <source>
        <dbReference type="ARBA" id="ARBA00022723"/>
    </source>
</evidence>
<dbReference type="PANTHER" id="PTHR10192">
    <property type="entry name" value="MOLYBDOPTERIN BIOSYNTHESIS PROTEIN"/>
    <property type="match status" value="1"/>
</dbReference>
<evidence type="ECO:0000313" key="14">
    <source>
        <dbReference type="Proteomes" id="UP000266273"/>
    </source>
</evidence>
<dbReference type="GO" id="GO:0046872">
    <property type="term" value="F:metal ion binding"/>
    <property type="evidence" value="ECO:0007669"/>
    <property type="project" value="UniProtKB-UniRule"/>
</dbReference>
<comment type="caution">
    <text evidence="13">The sequence shown here is derived from an EMBL/GenBank/DDBJ whole genome shotgun (WGS) entry which is preliminary data.</text>
</comment>
<dbReference type="Pfam" id="PF00994">
    <property type="entry name" value="MoCF_biosynth"/>
    <property type="match status" value="1"/>
</dbReference>
<dbReference type="Gene3D" id="2.170.190.11">
    <property type="entry name" value="Molybdopterin biosynthesis moea protein, domain 3"/>
    <property type="match status" value="1"/>
</dbReference>
<keyword evidence="14" id="KW-1185">Reference proteome</keyword>
<dbReference type="Gene3D" id="2.40.340.10">
    <property type="entry name" value="MoeA, C-terminal, domain IV"/>
    <property type="match status" value="1"/>
</dbReference>
<dbReference type="UniPathway" id="UPA00344"/>
<evidence type="ECO:0000256" key="6">
    <source>
        <dbReference type="ARBA" id="ARBA00022679"/>
    </source>
</evidence>